<dbReference type="SUPFAM" id="SSF53850">
    <property type="entry name" value="Periplasmic binding protein-like II"/>
    <property type="match status" value="1"/>
</dbReference>
<gene>
    <name evidence="3" type="ORF">ACFFTR_16430</name>
</gene>
<evidence type="ECO:0000313" key="3">
    <source>
        <dbReference type="EMBL" id="MFB9444663.1"/>
    </source>
</evidence>
<comment type="caution">
    <text evidence="3">The sequence shown here is derived from an EMBL/GenBank/DDBJ whole genome shotgun (WGS) entry which is preliminary data.</text>
</comment>
<evidence type="ECO:0000259" key="2">
    <source>
        <dbReference type="Pfam" id="PF12849"/>
    </source>
</evidence>
<comment type="similarity">
    <text evidence="1">Belongs to the PstS family.</text>
</comment>
<dbReference type="Pfam" id="PF12849">
    <property type="entry name" value="PBP_like_2"/>
    <property type="match status" value="1"/>
</dbReference>
<proteinExistence type="inferred from homology"/>
<dbReference type="EMBL" id="JBHMCA010000027">
    <property type="protein sequence ID" value="MFB9444663.1"/>
    <property type="molecule type" value="Genomic_DNA"/>
</dbReference>
<dbReference type="PANTHER" id="PTHR42996">
    <property type="entry name" value="PHOSPHATE-BINDING PROTEIN PSTS"/>
    <property type="match status" value="1"/>
</dbReference>
<organism evidence="3 4">
    <name type="scientific">Dactylosporangium vinaceum</name>
    <dbReference type="NCBI Taxonomy" id="53362"/>
    <lineage>
        <taxon>Bacteria</taxon>
        <taxon>Bacillati</taxon>
        <taxon>Actinomycetota</taxon>
        <taxon>Actinomycetes</taxon>
        <taxon>Micromonosporales</taxon>
        <taxon>Micromonosporaceae</taxon>
        <taxon>Dactylosporangium</taxon>
    </lineage>
</organism>
<accession>A0ABV5M7H6</accession>
<dbReference type="RefSeq" id="WP_223104476.1">
    <property type="nucleotide sequence ID" value="NZ_CP061913.1"/>
</dbReference>
<evidence type="ECO:0000256" key="1">
    <source>
        <dbReference type="ARBA" id="ARBA00008725"/>
    </source>
</evidence>
<reference evidence="3 4" key="1">
    <citation type="submission" date="2024-09" db="EMBL/GenBank/DDBJ databases">
        <authorList>
            <person name="Sun Q."/>
            <person name="Mori K."/>
        </authorList>
    </citation>
    <scope>NUCLEOTIDE SEQUENCE [LARGE SCALE GENOMIC DNA]</scope>
    <source>
        <strain evidence="3 4">JCM 3307</strain>
    </source>
</reference>
<dbReference type="InterPro" id="IPR024370">
    <property type="entry name" value="PBP_domain"/>
</dbReference>
<dbReference type="InterPro" id="IPR050962">
    <property type="entry name" value="Phosphate-bind_PstS"/>
</dbReference>
<feature type="domain" description="PBP" evidence="2">
    <location>
        <begin position="26"/>
        <end position="337"/>
    </location>
</feature>
<protein>
    <submittedName>
        <fullName evidence="3">Substrate-binding domain-containing protein</fullName>
    </submittedName>
</protein>
<dbReference type="CDD" id="cd13565">
    <property type="entry name" value="PBP2_PstS"/>
    <property type="match status" value="1"/>
</dbReference>
<dbReference type="Gene3D" id="3.40.190.10">
    <property type="entry name" value="Periplasmic binding protein-like II"/>
    <property type="match status" value="2"/>
</dbReference>
<evidence type="ECO:0000313" key="4">
    <source>
        <dbReference type="Proteomes" id="UP001589608"/>
    </source>
</evidence>
<name>A0ABV5M7H6_9ACTN</name>
<dbReference type="PANTHER" id="PTHR42996:SF1">
    <property type="entry name" value="PHOSPHATE-BINDING PROTEIN PSTS"/>
    <property type="match status" value="1"/>
</dbReference>
<sequence>MRRRGVAFAVALAVGLAGLVGPGEPAAAAVYVPIAGGGSTMAYNAFRAWIGDVAQYGMRVDYERSGSAVGRAKYRNGLLDFAVSDTPYGLQDGTSSDPPPDRGFGYMPVTAGGTAFMYNLTIGGQRVTDLRLSGENVAKIFTGRLTRWNDPAIAADNPRLALPDTPIVPVVRTDADGSTYALTRWMSVRHGQYWTAYCATTGRSPCTPTQSYPVLGGSAMVGQPGDLGVSGYVSQPAANGAIGYVQYSYALQAGFPVAKLLNAAGYYTEPTAGHVGVSLGAAAVDPATGIANLDPVYRNPDPRTYELSGYAYAILPTDNAYGFTNAKGYTLGAFGSYALCQGQRELARLGYAPLPASQVRAGYAQLQKVPGAQLTAAADEFAAGCPTVPDPAGDPMPAACDRLGPTQCLGVGGEPQSVTGRETIQVNVEPEEGVFTMTVEGGPVVMSTAVLRADHTFESTGRLGVVTIDDGRDQTRPGWSVSGQVGDFTSGADTFSGGYLGWTPRVVVPNAAGDATAGPGGAINAGGALGTGGLGTTVLGADLTLKVPSSTRPGRYSATLTITAIAYR</sequence>
<dbReference type="Proteomes" id="UP001589608">
    <property type="component" value="Unassembled WGS sequence"/>
</dbReference>
<keyword evidence="4" id="KW-1185">Reference proteome</keyword>